<gene>
    <name evidence="5" type="ORF">Ctob_011875</name>
</gene>
<dbReference type="AlphaFoldDB" id="A0A0M0JML5"/>
<accession>A0A0M0JML5</accession>
<feature type="chain" id="PRO_5005601980" description="Plastid lipid-associated protein/fibrillin conserved domain-containing protein" evidence="3">
    <location>
        <begin position="20"/>
        <end position="345"/>
    </location>
</feature>
<name>A0A0M0JML5_9EUKA</name>
<evidence type="ECO:0000313" key="6">
    <source>
        <dbReference type="Proteomes" id="UP000037460"/>
    </source>
</evidence>
<sequence length="345" mass="37703">MLASCLCALVALRSSPLQPALRPVPLQWVRSPPPSLVAVPSTELRIRTAELKEQLIQSCAAFKAAQKAEWDAQDAKGVGPQQATGERLKSPLKAEGFGNVEVSAESERLAAAKAETIRLIEALATRNPTSAPFDGWQTTEGCALEGTWRLLFTTGADATFRPSNTSGTPKTFQQIDTRKGLFVNCVDFAKPQGKLEGFRVVVAGTPLSQTEVSLSFKRVKLLRRSRVRLLRTLVIPLPPGWLLRGIARWASRGKAQLSKRGAGFEMLYLDDELRMHKTFDGQYFVQQRDATETFYKSTNFVVRKEEEEGLSGRQAAARAATAAAYGKKKLGALGAPEGFVWGPTV</sequence>
<dbReference type="InterPro" id="IPR006843">
    <property type="entry name" value="PAP/fibrillin_dom"/>
</dbReference>
<dbReference type="InterPro" id="IPR039633">
    <property type="entry name" value="PAP"/>
</dbReference>
<comment type="subcellular location">
    <subcellularLocation>
        <location evidence="1">Plastid</location>
    </subcellularLocation>
</comment>
<feature type="signal peptide" evidence="3">
    <location>
        <begin position="1"/>
        <end position="19"/>
    </location>
</feature>
<evidence type="ECO:0000256" key="1">
    <source>
        <dbReference type="ARBA" id="ARBA00004474"/>
    </source>
</evidence>
<dbReference type="EMBL" id="JWZX01002657">
    <property type="protein sequence ID" value="KOO27839.1"/>
    <property type="molecule type" value="Genomic_DNA"/>
</dbReference>
<evidence type="ECO:0000256" key="2">
    <source>
        <dbReference type="ARBA" id="ARBA00022640"/>
    </source>
</evidence>
<reference evidence="6" key="1">
    <citation type="journal article" date="2015" name="PLoS Genet.">
        <title>Genome Sequence and Transcriptome Analyses of Chrysochromulina tobin: Metabolic Tools for Enhanced Algal Fitness in the Prominent Order Prymnesiales (Haptophyceae).</title>
        <authorList>
            <person name="Hovde B.T."/>
            <person name="Deodato C.R."/>
            <person name="Hunsperger H.M."/>
            <person name="Ryken S.A."/>
            <person name="Yost W."/>
            <person name="Jha R.K."/>
            <person name="Patterson J."/>
            <person name="Monnat R.J. Jr."/>
            <person name="Barlow S.B."/>
            <person name="Starkenburg S.R."/>
            <person name="Cattolico R.A."/>
        </authorList>
    </citation>
    <scope>NUCLEOTIDE SEQUENCE</scope>
    <source>
        <strain evidence="6">CCMP291</strain>
    </source>
</reference>
<feature type="domain" description="Plastid lipid-associated protein/fibrillin conserved" evidence="4">
    <location>
        <begin position="113"/>
        <end position="285"/>
    </location>
</feature>
<keyword evidence="3" id="KW-0732">Signal</keyword>
<keyword evidence="6" id="KW-1185">Reference proteome</keyword>
<protein>
    <recommendedName>
        <fullName evidence="4">Plastid lipid-associated protein/fibrillin conserved domain-containing protein</fullName>
    </recommendedName>
</protein>
<dbReference type="Proteomes" id="UP000037460">
    <property type="component" value="Unassembled WGS sequence"/>
</dbReference>
<evidence type="ECO:0000259" key="4">
    <source>
        <dbReference type="Pfam" id="PF04755"/>
    </source>
</evidence>
<keyword evidence="2" id="KW-0934">Plastid</keyword>
<organism evidence="5 6">
    <name type="scientific">Chrysochromulina tobinii</name>
    <dbReference type="NCBI Taxonomy" id="1460289"/>
    <lineage>
        <taxon>Eukaryota</taxon>
        <taxon>Haptista</taxon>
        <taxon>Haptophyta</taxon>
        <taxon>Prymnesiophyceae</taxon>
        <taxon>Prymnesiales</taxon>
        <taxon>Chrysochromulinaceae</taxon>
        <taxon>Chrysochromulina</taxon>
    </lineage>
</organism>
<proteinExistence type="predicted"/>
<dbReference type="Pfam" id="PF04755">
    <property type="entry name" value="PAP_fibrillin"/>
    <property type="match status" value="1"/>
</dbReference>
<evidence type="ECO:0000256" key="3">
    <source>
        <dbReference type="SAM" id="SignalP"/>
    </source>
</evidence>
<dbReference type="GO" id="GO:0009536">
    <property type="term" value="C:plastid"/>
    <property type="evidence" value="ECO:0007669"/>
    <property type="project" value="UniProtKB-SubCell"/>
</dbReference>
<evidence type="ECO:0000313" key="5">
    <source>
        <dbReference type="EMBL" id="KOO27839.1"/>
    </source>
</evidence>
<comment type="caution">
    <text evidence="5">The sequence shown here is derived from an EMBL/GenBank/DDBJ whole genome shotgun (WGS) entry which is preliminary data.</text>
</comment>
<dbReference type="PANTHER" id="PTHR31906">
    <property type="entry name" value="PLASTID-LIPID-ASSOCIATED PROTEIN 4, CHLOROPLASTIC-RELATED"/>
    <property type="match status" value="1"/>
</dbReference>
<dbReference type="OrthoDB" id="201398at2759"/>